<evidence type="ECO:0000256" key="1">
    <source>
        <dbReference type="SAM" id="MobiDB-lite"/>
    </source>
</evidence>
<dbReference type="InterPro" id="IPR005135">
    <property type="entry name" value="Endo/exonuclease/phosphatase"/>
</dbReference>
<feature type="signal peptide" evidence="2">
    <location>
        <begin position="1"/>
        <end position="26"/>
    </location>
</feature>
<protein>
    <submittedName>
        <fullName evidence="4">ExeM/NucH family extracellular endonuclease</fullName>
    </submittedName>
</protein>
<dbReference type="SUPFAM" id="SSF56219">
    <property type="entry name" value="DNase I-like"/>
    <property type="match status" value="1"/>
</dbReference>
<feature type="chain" id="PRO_5038489388" evidence="2">
    <location>
        <begin position="27"/>
        <end position="864"/>
    </location>
</feature>
<keyword evidence="4" id="KW-0378">Hydrolase</keyword>
<feature type="domain" description="LTD" evidence="3">
    <location>
        <begin position="21"/>
        <end position="160"/>
    </location>
</feature>
<keyword evidence="4" id="KW-0540">Nuclease</keyword>
<dbReference type="NCBIfam" id="NF033681">
    <property type="entry name" value="ExeM_NucH_DNase"/>
    <property type="match status" value="1"/>
</dbReference>
<dbReference type="PANTHER" id="PTHR42834">
    <property type="entry name" value="ENDONUCLEASE/EXONUCLEASE/PHOSPHATASE FAMILY PROTEIN (AFU_ORTHOLOGUE AFUA_3G09210)"/>
    <property type="match status" value="1"/>
</dbReference>
<keyword evidence="2" id="KW-0732">Signal</keyword>
<evidence type="ECO:0000259" key="3">
    <source>
        <dbReference type="PROSITE" id="PS51841"/>
    </source>
</evidence>
<dbReference type="InterPro" id="IPR001322">
    <property type="entry name" value="Lamin_tail_dom"/>
</dbReference>
<dbReference type="Pfam" id="PF00932">
    <property type="entry name" value="LTD"/>
    <property type="match status" value="1"/>
</dbReference>
<dbReference type="InterPro" id="IPR036415">
    <property type="entry name" value="Lamin_tail_dom_sf"/>
</dbReference>
<dbReference type="GO" id="GO:0004519">
    <property type="term" value="F:endonuclease activity"/>
    <property type="evidence" value="ECO:0007669"/>
    <property type="project" value="UniProtKB-KW"/>
</dbReference>
<evidence type="ECO:0000313" key="5">
    <source>
        <dbReference type="Proteomes" id="UP000470470"/>
    </source>
</evidence>
<dbReference type="InterPro" id="IPR047971">
    <property type="entry name" value="ExeM-like"/>
</dbReference>
<dbReference type="Gene3D" id="2.60.40.10">
    <property type="entry name" value="Immunoglobulins"/>
    <property type="match status" value="1"/>
</dbReference>
<evidence type="ECO:0000313" key="4">
    <source>
        <dbReference type="EMBL" id="NEL54483.1"/>
    </source>
</evidence>
<dbReference type="PANTHER" id="PTHR42834:SF1">
    <property type="entry name" value="ENDONUCLEASE_EXONUCLEASE_PHOSPHATASE FAMILY PROTEIN (AFU_ORTHOLOGUE AFUA_3G09210)"/>
    <property type="match status" value="1"/>
</dbReference>
<dbReference type="EMBL" id="JAAGWK010000012">
    <property type="protein sequence ID" value="NEL54483.1"/>
    <property type="molecule type" value="Genomic_DNA"/>
</dbReference>
<dbReference type="AlphaFoldDB" id="A0A7K3WG62"/>
<dbReference type="CDD" id="cd04486">
    <property type="entry name" value="YhcR_OBF_like"/>
    <property type="match status" value="1"/>
</dbReference>
<sequence length="864" mass="86779">MSTRITRPAVLGAVVGSLAAGGLAVAAPASAVSPDVVINEVYGGGGNSGATLRNDFIELANRSTAPVDVTGWSVQYASAVGTSWQVTPLTGTIPAGGTYLVQQAAGTGGTTDLPTPDATGSIAMGAGAGKVALSTGSAALTCGTACAGTATVRDLVGYGSTAVGGEGAPVTPNPSSTTSAARTAGPDTDVNSTDFTVGAPTPTAGGTVTPPVDPEPPVGPACDAAVATIGSVQGTGAATAVTTPVTVRGTVVGDVQDGGLDGFYVQDAGDGDAATSDGVFVYAPGGAAVDLGDVVTVTGTPAEFNGQTQLGGTRYVECGIAPQPAATALPLPSTDAQREALEGMLVAPPAGLTVTELFNLDRFGETQLAQGGRLLTPTEAAETGAPAEAVAAANAARSILLDDARTARLDTGGQAPPYLTVDDPVRVGDTAVLQPTVLGYGFGTWRLQPADGSADGTTFTPTNPRPAAPPAVGGDLRVADFNVLNYFVTFGGNSRGAPDAAELAQQQAKIVTALTALDADVITLHEIENSSVTTPATPYRAVETLLAALSAADGNTWDYVRASEDTDVITNAIVYRTDEVTPVGGPQVPADLSVFANARTPIAQTFDADGEVFTIVANHLKSKGSSCGAGSDVPDTAGGNCNGDRVAQARALADFAGRLATSTGDPDVLLTGDFNAYRYEDPIDVLTAAGFTDLGPVLAEGQYSYVFGGGSGSLDHVLASRSIVPKITDLAVWDINAVESPAYEYGGYEPLYAPYAYRSSDHNPTVFGIDTDTPATAAVSSAAATRGDVVTVTGTAFDNGEQVTATFPGEPNKNRATLGTAVAGVDGVVRIQYTVPQGFRKGTYPVLLTGATGEQASTSIVLDR</sequence>
<dbReference type="CDD" id="cd10283">
    <property type="entry name" value="MnuA_DNase1-like"/>
    <property type="match status" value="1"/>
</dbReference>
<name>A0A7K3WG62_9ACTN</name>
<proteinExistence type="predicted"/>
<keyword evidence="5" id="KW-1185">Reference proteome</keyword>
<dbReference type="InterPro" id="IPR013783">
    <property type="entry name" value="Ig-like_fold"/>
</dbReference>
<dbReference type="PROSITE" id="PS51841">
    <property type="entry name" value="LTD"/>
    <property type="match status" value="1"/>
</dbReference>
<dbReference type="Pfam" id="PF03372">
    <property type="entry name" value="Exo_endo_phos"/>
    <property type="match status" value="1"/>
</dbReference>
<organism evidence="4 5">
    <name type="scientific">Goekera deserti</name>
    <dbReference type="NCBI Taxonomy" id="2497753"/>
    <lineage>
        <taxon>Bacteria</taxon>
        <taxon>Bacillati</taxon>
        <taxon>Actinomycetota</taxon>
        <taxon>Actinomycetes</taxon>
        <taxon>Geodermatophilales</taxon>
        <taxon>Geodermatophilaceae</taxon>
        <taxon>Goekera</taxon>
    </lineage>
</organism>
<accession>A0A7K3WG62</accession>
<dbReference type="GO" id="GO:0005975">
    <property type="term" value="P:carbohydrate metabolic process"/>
    <property type="evidence" value="ECO:0007669"/>
    <property type="project" value="UniProtKB-ARBA"/>
</dbReference>
<comment type="caution">
    <text evidence="4">The sequence shown here is derived from an EMBL/GenBank/DDBJ whole genome shotgun (WGS) entry which is preliminary data.</text>
</comment>
<dbReference type="InterPro" id="IPR036691">
    <property type="entry name" value="Endo/exonu/phosph_ase_sf"/>
</dbReference>
<reference evidence="4 5" key="1">
    <citation type="submission" date="2020-02" db="EMBL/GenBank/DDBJ databases">
        <title>The whole genome sequence of CPCC 205119.</title>
        <authorList>
            <person name="Jiang Z."/>
        </authorList>
    </citation>
    <scope>NUCLEOTIDE SEQUENCE [LARGE SCALE GENOMIC DNA]</scope>
    <source>
        <strain evidence="4 5">CPCC 205119</strain>
    </source>
</reference>
<gene>
    <name evidence="4" type="ORF">G1H19_10775</name>
</gene>
<dbReference type="SUPFAM" id="SSF74853">
    <property type="entry name" value="Lamin A/C globular tail domain"/>
    <property type="match status" value="1"/>
</dbReference>
<keyword evidence="4" id="KW-0255">Endonuclease</keyword>
<dbReference type="RefSeq" id="WP_152727518.1">
    <property type="nucleotide sequence ID" value="NZ_JAABOZ010000001.1"/>
</dbReference>
<evidence type="ECO:0000256" key="2">
    <source>
        <dbReference type="SAM" id="SignalP"/>
    </source>
</evidence>
<dbReference type="Gene3D" id="3.60.10.10">
    <property type="entry name" value="Endonuclease/exonuclease/phosphatase"/>
    <property type="match status" value="1"/>
</dbReference>
<dbReference type="Proteomes" id="UP000470470">
    <property type="component" value="Unassembled WGS sequence"/>
</dbReference>
<feature type="region of interest" description="Disordered" evidence="1">
    <location>
        <begin position="163"/>
        <end position="193"/>
    </location>
</feature>